<evidence type="ECO:0000313" key="5">
    <source>
        <dbReference type="Proteomes" id="UP000775213"/>
    </source>
</evidence>
<proteinExistence type="predicted"/>
<dbReference type="AlphaFoldDB" id="A0AAV7GJE1"/>
<comment type="caution">
    <text evidence="4">The sequence shown here is derived from an EMBL/GenBank/DDBJ whole genome shotgun (WGS) entry which is preliminary data.</text>
</comment>
<evidence type="ECO:0000256" key="3">
    <source>
        <dbReference type="SAM" id="Phobius"/>
    </source>
</evidence>
<evidence type="ECO:0000256" key="2">
    <source>
        <dbReference type="SAM" id="MobiDB-lite"/>
    </source>
</evidence>
<keyword evidence="3" id="KW-0472">Membrane</keyword>
<name>A0AAV7GJE1_DENCH</name>
<accession>A0AAV7GJE1</accession>
<evidence type="ECO:0000256" key="1">
    <source>
        <dbReference type="SAM" id="Coils"/>
    </source>
</evidence>
<feature type="transmembrane region" description="Helical" evidence="3">
    <location>
        <begin position="163"/>
        <end position="180"/>
    </location>
</feature>
<sequence length="185" mass="22565">MSQFHLKQRRKGMPRSSERMRKNLNENLTLNRTQWRKRIHQYLTVLRYGQSCLSFERKIERWILQSNEQVEDRENAFERKKKKKLEKEVEEKYEKVKMLYFIKHSCDDLKKENKTSVLLKNCDMINTLENVILKMIYAPDADINHECLSEEEPRSTAVIVPRYLNLLFVIFIYLCIFRFYPHLNE</sequence>
<protein>
    <submittedName>
        <fullName evidence="4">Uncharacterized protein</fullName>
    </submittedName>
</protein>
<feature type="coiled-coil region" evidence="1">
    <location>
        <begin position="67"/>
        <end position="95"/>
    </location>
</feature>
<keyword evidence="5" id="KW-1185">Reference proteome</keyword>
<keyword evidence="3" id="KW-0812">Transmembrane</keyword>
<keyword evidence="1" id="KW-0175">Coiled coil</keyword>
<feature type="region of interest" description="Disordered" evidence="2">
    <location>
        <begin position="1"/>
        <end position="20"/>
    </location>
</feature>
<gene>
    <name evidence="4" type="ORF">IEQ34_015850</name>
</gene>
<feature type="compositionally biased region" description="Basic residues" evidence="2">
    <location>
        <begin position="1"/>
        <end position="13"/>
    </location>
</feature>
<reference evidence="4 5" key="1">
    <citation type="journal article" date="2021" name="Hortic Res">
        <title>Chromosome-scale assembly of the Dendrobium chrysotoxum genome enhances the understanding of orchid evolution.</title>
        <authorList>
            <person name="Zhang Y."/>
            <person name="Zhang G.Q."/>
            <person name="Zhang D."/>
            <person name="Liu X.D."/>
            <person name="Xu X.Y."/>
            <person name="Sun W.H."/>
            <person name="Yu X."/>
            <person name="Zhu X."/>
            <person name="Wang Z.W."/>
            <person name="Zhao X."/>
            <person name="Zhong W.Y."/>
            <person name="Chen H."/>
            <person name="Yin W.L."/>
            <person name="Huang T."/>
            <person name="Niu S.C."/>
            <person name="Liu Z.J."/>
        </authorList>
    </citation>
    <scope>NUCLEOTIDE SEQUENCE [LARGE SCALE GENOMIC DNA]</scope>
    <source>
        <strain evidence="4">Lindl</strain>
    </source>
</reference>
<dbReference type="EMBL" id="JAGFBR010000014">
    <property type="protein sequence ID" value="KAH0455818.1"/>
    <property type="molecule type" value="Genomic_DNA"/>
</dbReference>
<evidence type="ECO:0000313" key="4">
    <source>
        <dbReference type="EMBL" id="KAH0455818.1"/>
    </source>
</evidence>
<keyword evidence="3" id="KW-1133">Transmembrane helix</keyword>
<dbReference type="Proteomes" id="UP000775213">
    <property type="component" value="Unassembled WGS sequence"/>
</dbReference>
<organism evidence="4 5">
    <name type="scientific">Dendrobium chrysotoxum</name>
    <name type="common">Orchid</name>
    <dbReference type="NCBI Taxonomy" id="161865"/>
    <lineage>
        <taxon>Eukaryota</taxon>
        <taxon>Viridiplantae</taxon>
        <taxon>Streptophyta</taxon>
        <taxon>Embryophyta</taxon>
        <taxon>Tracheophyta</taxon>
        <taxon>Spermatophyta</taxon>
        <taxon>Magnoliopsida</taxon>
        <taxon>Liliopsida</taxon>
        <taxon>Asparagales</taxon>
        <taxon>Orchidaceae</taxon>
        <taxon>Epidendroideae</taxon>
        <taxon>Malaxideae</taxon>
        <taxon>Dendrobiinae</taxon>
        <taxon>Dendrobium</taxon>
    </lineage>
</organism>